<evidence type="ECO:0000313" key="2">
    <source>
        <dbReference type="EMBL" id="KAL0634035.1"/>
    </source>
</evidence>
<accession>A0ABR3GDN9</accession>
<proteinExistence type="predicted"/>
<comment type="caution">
    <text evidence="2">The sequence shown here is derived from an EMBL/GenBank/DDBJ whole genome shotgun (WGS) entry which is preliminary data.</text>
</comment>
<name>A0ABR3GDN9_9PEZI</name>
<keyword evidence="3" id="KW-1185">Reference proteome</keyword>
<feature type="compositionally biased region" description="Low complexity" evidence="1">
    <location>
        <begin position="183"/>
        <end position="204"/>
    </location>
</feature>
<organism evidence="2 3">
    <name type="scientific">Discina gigas</name>
    <dbReference type="NCBI Taxonomy" id="1032678"/>
    <lineage>
        <taxon>Eukaryota</taxon>
        <taxon>Fungi</taxon>
        <taxon>Dikarya</taxon>
        <taxon>Ascomycota</taxon>
        <taxon>Pezizomycotina</taxon>
        <taxon>Pezizomycetes</taxon>
        <taxon>Pezizales</taxon>
        <taxon>Discinaceae</taxon>
        <taxon>Discina</taxon>
    </lineage>
</organism>
<evidence type="ECO:0000313" key="3">
    <source>
        <dbReference type="Proteomes" id="UP001447188"/>
    </source>
</evidence>
<feature type="compositionally biased region" description="Low complexity" evidence="1">
    <location>
        <begin position="224"/>
        <end position="233"/>
    </location>
</feature>
<feature type="region of interest" description="Disordered" evidence="1">
    <location>
        <begin position="147"/>
        <end position="238"/>
    </location>
</feature>
<protein>
    <submittedName>
        <fullName evidence="2">Uncharacterized protein</fullName>
    </submittedName>
</protein>
<dbReference type="EMBL" id="JBBBZM010000106">
    <property type="protein sequence ID" value="KAL0634035.1"/>
    <property type="molecule type" value="Genomic_DNA"/>
</dbReference>
<evidence type="ECO:0000256" key="1">
    <source>
        <dbReference type="SAM" id="MobiDB-lite"/>
    </source>
</evidence>
<dbReference type="Proteomes" id="UP001447188">
    <property type="component" value="Unassembled WGS sequence"/>
</dbReference>
<gene>
    <name evidence="2" type="ORF">Q9L58_007053</name>
</gene>
<reference evidence="2 3" key="1">
    <citation type="submission" date="2024-02" db="EMBL/GenBank/DDBJ databases">
        <title>Discinaceae phylogenomics.</title>
        <authorList>
            <person name="Dirks A.C."/>
            <person name="James T.Y."/>
        </authorList>
    </citation>
    <scope>NUCLEOTIDE SEQUENCE [LARGE SCALE GENOMIC DNA]</scope>
    <source>
        <strain evidence="2 3">ACD0624</strain>
    </source>
</reference>
<sequence length="273" mass="29187">MKFQPTAVGRLTVGILFTNPAFEHLKPQLKLDFESLASMGGILQQAGSKLVWVVPNGNWELRCVSISRGAVTGEDTVATVGGGHRWWKVMTANPVLPLTGSQIPDGGVVGARLGTLNCMSKVVAPEAQLENFGDMGEGDVRSITEELPHGISKPSTNEPSDAGDRTHISSRTITPIHTGGMNSARRSLVSSTVASRRSSRSLPSSRRDSSSVGIPEAVAERSELPSIPSESPLDGNFGNRLNMDWTRGAMPLKNTQSMAGMDEHLGFLMSVPW</sequence>